<gene>
    <name evidence="1" type="ORF">VN97_g5068</name>
</gene>
<evidence type="ECO:0000313" key="2">
    <source>
        <dbReference type="Proteomes" id="UP001227192"/>
    </source>
</evidence>
<reference evidence="1" key="1">
    <citation type="submission" date="2015-06" db="EMBL/GenBank/DDBJ databases">
        <authorList>
            <person name="Nguyen H."/>
        </authorList>
    </citation>
    <scope>NUCLEOTIDE SEQUENCE</scope>
    <source>
        <strain evidence="1">DAOM 180753</strain>
    </source>
</reference>
<organism evidence="1 2">
    <name type="scientific">Penicillium thymicola</name>
    <dbReference type="NCBI Taxonomy" id="293382"/>
    <lineage>
        <taxon>Eukaryota</taxon>
        <taxon>Fungi</taxon>
        <taxon>Dikarya</taxon>
        <taxon>Ascomycota</taxon>
        <taxon>Pezizomycotina</taxon>
        <taxon>Eurotiomycetes</taxon>
        <taxon>Eurotiomycetidae</taxon>
        <taxon>Eurotiales</taxon>
        <taxon>Aspergillaceae</taxon>
        <taxon>Penicillium</taxon>
    </lineage>
</organism>
<dbReference type="EMBL" id="LACB01000125">
    <property type="protein sequence ID" value="KAJ9488225.1"/>
    <property type="molecule type" value="Genomic_DNA"/>
</dbReference>
<comment type="caution">
    <text evidence="1">The sequence shown here is derived from an EMBL/GenBank/DDBJ whole genome shotgun (WGS) entry which is preliminary data.</text>
</comment>
<name>A0AAI9TK24_PENTH</name>
<keyword evidence="2" id="KW-1185">Reference proteome</keyword>
<evidence type="ECO:0000313" key="1">
    <source>
        <dbReference type="EMBL" id="KAJ9488225.1"/>
    </source>
</evidence>
<reference evidence="1" key="2">
    <citation type="journal article" date="2016" name="Fungal Biol.">
        <title>Ochratoxin A production by Penicillium thymicola.</title>
        <authorList>
            <person name="Nguyen H.D.T."/>
            <person name="McMullin D.R."/>
            <person name="Ponomareva E."/>
            <person name="Riley R."/>
            <person name="Pomraning K.R."/>
            <person name="Baker S.E."/>
            <person name="Seifert K.A."/>
        </authorList>
    </citation>
    <scope>NUCLEOTIDE SEQUENCE</scope>
    <source>
        <strain evidence="1">DAOM 180753</strain>
    </source>
</reference>
<sequence>MSMDDQMRTPRYTLVTEHDHEYPSLRVTTMITPSYSWLKSLWPTRRSSVVRLDFRYSSWLLLDIGIAMDFGTGGDGVSIERSPLPMGFRS</sequence>
<accession>A0AAI9TK24</accession>
<proteinExistence type="predicted"/>
<dbReference type="Proteomes" id="UP001227192">
    <property type="component" value="Unassembled WGS sequence"/>
</dbReference>
<dbReference type="AlphaFoldDB" id="A0AAI9TK24"/>
<protein>
    <submittedName>
        <fullName evidence="1">Uncharacterized protein</fullName>
    </submittedName>
</protein>